<name>A0A3N4R8N2_9ACTN</name>
<evidence type="ECO:0000259" key="2">
    <source>
        <dbReference type="Pfam" id="PF08028"/>
    </source>
</evidence>
<dbReference type="GO" id="GO:0033539">
    <property type="term" value="P:fatty acid beta-oxidation using acyl-CoA dehydrogenase"/>
    <property type="evidence" value="ECO:0007669"/>
    <property type="project" value="TreeGrafter"/>
</dbReference>
<dbReference type="SUPFAM" id="SSF47203">
    <property type="entry name" value="Acyl-CoA dehydrogenase C-terminal domain-like"/>
    <property type="match status" value="1"/>
</dbReference>
<dbReference type="InterPro" id="IPR046373">
    <property type="entry name" value="Acyl-CoA_Oxase/DH_mid-dom_sf"/>
</dbReference>
<dbReference type="InterPro" id="IPR013107">
    <property type="entry name" value="Acyl-CoA_DH_C"/>
</dbReference>
<accession>A0A3N4R8N2</accession>
<dbReference type="GO" id="GO:0050660">
    <property type="term" value="F:flavin adenine dinucleotide binding"/>
    <property type="evidence" value="ECO:0007669"/>
    <property type="project" value="InterPro"/>
</dbReference>
<dbReference type="PANTHER" id="PTHR48083:SF19">
    <property type="entry name" value="FLAVIN-DEPENDENT MONOOXYGENASE, OXYGENASE SUBUNIT HSAA"/>
    <property type="match status" value="1"/>
</dbReference>
<evidence type="ECO:0000256" key="1">
    <source>
        <dbReference type="ARBA" id="ARBA00023002"/>
    </source>
</evidence>
<sequence>MPRALLDDTDDTAAFDGAATRAATIAARDADRADQERRLAGHTFDALVAAGFARHFVPRRWGGTEGGFADLVHRAAALAEDGCPSAAWCAALLAAHGRFAAFLPARGQQELWGATPDVRIAAAISPPAGTAEPLPAGGWRLSGQWRYASGVDFADWVLLAAWEPSGSGPRARVLALPAGDFATRQTWDADGLRGTGSNSVLADSVLVPPHRSFLLADMLAGRRDAAARCHAAPAQLAGGLLLAAPALGAARRALRLWSQWAGAAPHREADAVHLTLARSSAEADAARLLLADAARRADTDPVTEHLVARNRRDAVATVDLLVTAVGRLVRTGGPDTGPEAGELQRLWRDVRTVASHGALRPQPAADAYAAAVLGPEAG</sequence>
<dbReference type="GO" id="GO:0005737">
    <property type="term" value="C:cytoplasm"/>
    <property type="evidence" value="ECO:0007669"/>
    <property type="project" value="TreeGrafter"/>
</dbReference>
<keyword evidence="3" id="KW-0503">Monooxygenase</keyword>
<keyword evidence="4" id="KW-1185">Reference proteome</keyword>
<dbReference type="InterPro" id="IPR037069">
    <property type="entry name" value="AcylCoA_DH/ox_N_sf"/>
</dbReference>
<dbReference type="InterPro" id="IPR009100">
    <property type="entry name" value="AcylCoA_DH/oxidase_NM_dom_sf"/>
</dbReference>
<dbReference type="InterPro" id="IPR036250">
    <property type="entry name" value="AcylCo_DH-like_C"/>
</dbReference>
<dbReference type="RefSeq" id="WP_123821737.1">
    <property type="nucleotide sequence ID" value="NZ_RKQG01000005.1"/>
</dbReference>
<dbReference type="Pfam" id="PF08028">
    <property type="entry name" value="Acyl-CoA_dh_2"/>
    <property type="match status" value="1"/>
</dbReference>
<keyword evidence="1" id="KW-0560">Oxidoreductase</keyword>
<dbReference type="EMBL" id="RKQG01000005">
    <property type="protein sequence ID" value="RPE26981.1"/>
    <property type="molecule type" value="Genomic_DNA"/>
</dbReference>
<dbReference type="GO" id="GO:0016712">
    <property type="term" value="F:oxidoreductase activity, acting on paired donors, with incorporation or reduction of molecular oxygen, reduced flavin or flavoprotein as one donor, and incorporation of one atom of oxygen"/>
    <property type="evidence" value="ECO:0007669"/>
    <property type="project" value="TreeGrafter"/>
</dbReference>
<dbReference type="PANTHER" id="PTHR48083">
    <property type="entry name" value="MEDIUM-CHAIN SPECIFIC ACYL-COA DEHYDROGENASE, MITOCHONDRIAL-RELATED"/>
    <property type="match status" value="1"/>
</dbReference>
<dbReference type="Gene3D" id="1.10.540.10">
    <property type="entry name" value="Acyl-CoA dehydrogenase/oxidase, N-terminal domain"/>
    <property type="match status" value="1"/>
</dbReference>
<dbReference type="AlphaFoldDB" id="A0A3N4R8N2"/>
<dbReference type="SUPFAM" id="SSF56645">
    <property type="entry name" value="Acyl-CoA dehydrogenase NM domain-like"/>
    <property type="match status" value="1"/>
</dbReference>
<reference evidence="3 4" key="1">
    <citation type="submission" date="2018-11" db="EMBL/GenBank/DDBJ databases">
        <title>Sequencing the genomes of 1000 actinobacteria strains.</title>
        <authorList>
            <person name="Klenk H.-P."/>
        </authorList>
    </citation>
    <scope>NUCLEOTIDE SEQUENCE [LARGE SCALE GENOMIC DNA]</scope>
    <source>
        <strain evidence="3 4">DSM 44781</strain>
    </source>
</reference>
<gene>
    <name evidence="3" type="ORF">EDD38_7618</name>
</gene>
<evidence type="ECO:0000313" key="3">
    <source>
        <dbReference type="EMBL" id="RPE26981.1"/>
    </source>
</evidence>
<protein>
    <submittedName>
        <fullName evidence="3">Two-component flavin-dependent monooxygenase</fullName>
    </submittedName>
</protein>
<dbReference type="InterPro" id="IPR050741">
    <property type="entry name" value="Acyl-CoA_dehydrogenase"/>
</dbReference>
<organism evidence="3 4">
    <name type="scientific">Kitasatospora cineracea</name>
    <dbReference type="NCBI Taxonomy" id="88074"/>
    <lineage>
        <taxon>Bacteria</taxon>
        <taxon>Bacillati</taxon>
        <taxon>Actinomycetota</taxon>
        <taxon>Actinomycetes</taxon>
        <taxon>Kitasatosporales</taxon>
        <taxon>Streptomycetaceae</taxon>
        <taxon>Kitasatospora</taxon>
    </lineage>
</organism>
<dbReference type="Gene3D" id="1.20.140.10">
    <property type="entry name" value="Butyryl-CoA Dehydrogenase, subunit A, domain 3"/>
    <property type="match status" value="1"/>
</dbReference>
<comment type="caution">
    <text evidence="3">The sequence shown here is derived from an EMBL/GenBank/DDBJ whole genome shotgun (WGS) entry which is preliminary data.</text>
</comment>
<dbReference type="Gene3D" id="2.40.110.10">
    <property type="entry name" value="Butyryl-CoA Dehydrogenase, subunit A, domain 2"/>
    <property type="match status" value="1"/>
</dbReference>
<dbReference type="GO" id="GO:0003995">
    <property type="term" value="F:acyl-CoA dehydrogenase activity"/>
    <property type="evidence" value="ECO:0007669"/>
    <property type="project" value="TreeGrafter"/>
</dbReference>
<proteinExistence type="predicted"/>
<feature type="domain" description="Acyl-CoA dehydrogenase C-terminal" evidence="2">
    <location>
        <begin position="241"/>
        <end position="360"/>
    </location>
</feature>
<dbReference type="Proteomes" id="UP000266906">
    <property type="component" value="Unassembled WGS sequence"/>
</dbReference>
<dbReference type="PIRSF" id="PIRSF016578">
    <property type="entry name" value="HsaA"/>
    <property type="match status" value="1"/>
</dbReference>
<evidence type="ECO:0000313" key="4">
    <source>
        <dbReference type="Proteomes" id="UP000266906"/>
    </source>
</evidence>